<feature type="domain" description="NADP-dependent oxidoreductase" evidence="2">
    <location>
        <begin position="18"/>
        <end position="311"/>
    </location>
</feature>
<dbReference type="Proteomes" id="UP001295463">
    <property type="component" value="Chromosome"/>
</dbReference>
<dbReference type="InterPro" id="IPR020471">
    <property type="entry name" value="AKR"/>
</dbReference>
<dbReference type="SUPFAM" id="SSF51430">
    <property type="entry name" value="NAD(P)-linked oxidoreductase"/>
    <property type="match status" value="1"/>
</dbReference>
<sequence>MKTLEAMPLVDGYQPVTRLGLGCWAIGGHGWGVVRDEDSIRALNCALEKGITFFDTADAYGLGKSEALLASVLGRKRHEVVIATKGGVKWDDSGRVWTDISPVSLQQSLENSLRRLQLDVIPLYYIHKPDNVTSIQDSVAALERFREAGKIVSIGVANFSPEQLLEALDVAPIKVIQLRFNLFERHLLERYEKICSKHKVKLVAWGVLADGLLTGKFDKNTVFGPDDHRSRMPDFIGSRFKENLECVSSLAQFAIERGITLNQLALRWVLDVAEFTLPLFGAKTDSQIEENVRASGWQLSADDISIINAIVDTARRTYGLFA</sequence>
<dbReference type="Gene3D" id="3.20.20.100">
    <property type="entry name" value="NADP-dependent oxidoreductase domain"/>
    <property type="match status" value="1"/>
</dbReference>
<dbReference type="PANTHER" id="PTHR43364:SF4">
    <property type="entry name" value="NAD(P)-LINKED OXIDOREDUCTASE SUPERFAMILY PROTEIN"/>
    <property type="match status" value="1"/>
</dbReference>
<evidence type="ECO:0000313" key="3">
    <source>
        <dbReference type="EMBL" id="CAH2032334.1"/>
    </source>
</evidence>
<gene>
    <name evidence="3" type="ORF">GEAMG1_2498</name>
</gene>
<dbReference type="RefSeq" id="WP_305733092.1">
    <property type="nucleotide sequence ID" value="NZ_OW150024.1"/>
</dbReference>
<dbReference type="InterPro" id="IPR023210">
    <property type="entry name" value="NADP_OxRdtase_dom"/>
</dbReference>
<dbReference type="PRINTS" id="PR00069">
    <property type="entry name" value="ALDKETRDTASE"/>
</dbReference>
<keyword evidence="1" id="KW-0560">Oxidoreductase</keyword>
<dbReference type="PANTHER" id="PTHR43364">
    <property type="entry name" value="NADH-SPECIFIC METHYLGLYOXAL REDUCTASE-RELATED"/>
    <property type="match status" value="1"/>
</dbReference>
<dbReference type="InterPro" id="IPR050523">
    <property type="entry name" value="AKR_Detox_Biosynth"/>
</dbReference>
<dbReference type="Pfam" id="PF00248">
    <property type="entry name" value="Aldo_ket_red"/>
    <property type="match status" value="1"/>
</dbReference>
<reference evidence="3 4" key="1">
    <citation type="submission" date="2022-03" db="EMBL/GenBank/DDBJ databases">
        <authorList>
            <person name="Koch H."/>
        </authorList>
    </citation>
    <scope>NUCLEOTIDE SEQUENCE [LARGE SCALE GENOMIC DNA]</scope>
    <source>
        <strain evidence="3 4">G1</strain>
    </source>
</reference>
<protein>
    <submittedName>
        <fullName evidence="3">Aldo-keto reductase</fullName>
    </submittedName>
</protein>
<dbReference type="EMBL" id="OW150024">
    <property type="protein sequence ID" value="CAH2032334.1"/>
    <property type="molecule type" value="Genomic_DNA"/>
</dbReference>
<dbReference type="InterPro" id="IPR036812">
    <property type="entry name" value="NAD(P)_OxRdtase_dom_sf"/>
</dbReference>
<evidence type="ECO:0000256" key="1">
    <source>
        <dbReference type="ARBA" id="ARBA00023002"/>
    </source>
</evidence>
<evidence type="ECO:0000259" key="2">
    <source>
        <dbReference type="Pfam" id="PF00248"/>
    </source>
</evidence>
<accession>A0ABN8HHQ9</accession>
<name>A0ABN8HHQ9_9BACT</name>
<keyword evidence="4" id="KW-1185">Reference proteome</keyword>
<proteinExistence type="predicted"/>
<dbReference type="CDD" id="cd19084">
    <property type="entry name" value="AKR_AKR11B1-like"/>
    <property type="match status" value="1"/>
</dbReference>
<organism evidence="3 4">
    <name type="scientific">Trichlorobacter ammonificans</name>
    <dbReference type="NCBI Taxonomy" id="2916410"/>
    <lineage>
        <taxon>Bacteria</taxon>
        <taxon>Pseudomonadati</taxon>
        <taxon>Thermodesulfobacteriota</taxon>
        <taxon>Desulfuromonadia</taxon>
        <taxon>Geobacterales</taxon>
        <taxon>Geobacteraceae</taxon>
        <taxon>Trichlorobacter</taxon>
    </lineage>
</organism>
<evidence type="ECO:0000313" key="4">
    <source>
        <dbReference type="Proteomes" id="UP001295463"/>
    </source>
</evidence>